<dbReference type="InterPro" id="IPR000276">
    <property type="entry name" value="GPCR_Rhodpsn"/>
</dbReference>
<dbReference type="PANTHER" id="PTHR24233:SF10">
    <property type="entry name" value="P2Y PURINOCEPTOR 13"/>
    <property type="match status" value="1"/>
</dbReference>
<keyword evidence="4 9" id="KW-1133">Transmembrane helix</keyword>
<dbReference type="InParanoid" id="A0A3P8VLF8"/>
<proteinExistence type="predicted"/>
<evidence type="ECO:0000256" key="5">
    <source>
        <dbReference type="ARBA" id="ARBA00023040"/>
    </source>
</evidence>
<feature type="domain" description="G-protein coupled receptors family 1 profile" evidence="10">
    <location>
        <begin position="14"/>
        <end position="104"/>
    </location>
</feature>
<evidence type="ECO:0000256" key="3">
    <source>
        <dbReference type="ARBA" id="ARBA00022692"/>
    </source>
</evidence>
<reference evidence="11 12" key="1">
    <citation type="journal article" date="2014" name="Nat. Genet.">
        <title>Whole-genome sequence of a flatfish provides insights into ZW sex chromosome evolution and adaptation to a benthic lifestyle.</title>
        <authorList>
            <person name="Chen S."/>
            <person name="Zhang G."/>
            <person name="Shao C."/>
            <person name="Huang Q."/>
            <person name="Liu G."/>
            <person name="Zhang P."/>
            <person name="Song W."/>
            <person name="An N."/>
            <person name="Chalopin D."/>
            <person name="Volff J.N."/>
            <person name="Hong Y."/>
            <person name="Li Q."/>
            <person name="Sha Z."/>
            <person name="Zhou H."/>
            <person name="Xie M."/>
            <person name="Yu Q."/>
            <person name="Liu Y."/>
            <person name="Xiang H."/>
            <person name="Wang N."/>
            <person name="Wu K."/>
            <person name="Yang C."/>
            <person name="Zhou Q."/>
            <person name="Liao X."/>
            <person name="Yang L."/>
            <person name="Hu Q."/>
            <person name="Zhang J."/>
            <person name="Meng L."/>
            <person name="Jin L."/>
            <person name="Tian Y."/>
            <person name="Lian J."/>
            <person name="Yang J."/>
            <person name="Miao G."/>
            <person name="Liu S."/>
            <person name="Liang Z."/>
            <person name="Yan F."/>
            <person name="Li Y."/>
            <person name="Sun B."/>
            <person name="Zhang H."/>
            <person name="Zhang J."/>
            <person name="Zhu Y."/>
            <person name="Du M."/>
            <person name="Zhao Y."/>
            <person name="Schartl M."/>
            <person name="Tang Q."/>
            <person name="Wang J."/>
        </authorList>
    </citation>
    <scope>NUCLEOTIDE SEQUENCE</scope>
</reference>
<evidence type="ECO:0000259" key="10">
    <source>
        <dbReference type="PROSITE" id="PS50262"/>
    </source>
</evidence>
<reference evidence="11" key="2">
    <citation type="submission" date="2025-08" db="UniProtKB">
        <authorList>
            <consortium name="Ensembl"/>
        </authorList>
    </citation>
    <scope>IDENTIFICATION</scope>
</reference>
<evidence type="ECO:0000256" key="8">
    <source>
        <dbReference type="ARBA" id="ARBA00023224"/>
    </source>
</evidence>
<dbReference type="AlphaFoldDB" id="A0A3P8VLF8"/>
<protein>
    <recommendedName>
        <fullName evidence="10">G-protein coupled receptors family 1 profile domain-containing protein</fullName>
    </recommendedName>
</protein>
<sequence>MAFSYALFLLFPVASLLNGVATVVSLHLRSSYTFIVYLKNLVAADLLVTRTLLPMAASMLPGALFWLRVFACRLSNVIFCSCLYTSIALMGLISLDRFFKTVRPHGKLTTIPNIVLTNQNSISGVDDFCMSLKGPAGQWFHSFVVLLDVGSCRPSGRRQVFSVLFVFLLCFVHFHIVRISFMKNEVTGQYNCSGLWVKILHDSCLWMSTTNICLDPLLYVCLWREYRNQLLDLKNRWISLIRHLTAGTSEQSESRHQT</sequence>
<name>A0A3P8VLF8_CYNSE</name>
<keyword evidence="12" id="KW-1185">Reference proteome</keyword>
<dbReference type="InterPro" id="IPR017452">
    <property type="entry name" value="GPCR_Rhodpsn_7TM"/>
</dbReference>
<evidence type="ECO:0000256" key="2">
    <source>
        <dbReference type="ARBA" id="ARBA00022475"/>
    </source>
</evidence>
<keyword evidence="5" id="KW-0297">G-protein coupled receptor</keyword>
<dbReference type="Pfam" id="PF00001">
    <property type="entry name" value="7tm_1"/>
    <property type="match status" value="1"/>
</dbReference>
<dbReference type="PROSITE" id="PS50262">
    <property type="entry name" value="G_PROTEIN_RECEP_F1_2"/>
    <property type="match status" value="1"/>
</dbReference>
<feature type="transmembrane region" description="Helical" evidence="9">
    <location>
        <begin position="74"/>
        <end position="95"/>
    </location>
</feature>
<keyword evidence="7" id="KW-0675">Receptor</keyword>
<evidence type="ECO:0000256" key="9">
    <source>
        <dbReference type="SAM" id="Phobius"/>
    </source>
</evidence>
<evidence type="ECO:0000256" key="1">
    <source>
        <dbReference type="ARBA" id="ARBA00004651"/>
    </source>
</evidence>
<keyword evidence="6 9" id="KW-0472">Membrane</keyword>
<reference evidence="11" key="3">
    <citation type="submission" date="2025-09" db="UniProtKB">
        <authorList>
            <consortium name="Ensembl"/>
        </authorList>
    </citation>
    <scope>IDENTIFICATION</scope>
</reference>
<dbReference type="Gene3D" id="1.20.1070.10">
    <property type="entry name" value="Rhodopsin 7-helix transmembrane proteins"/>
    <property type="match status" value="2"/>
</dbReference>
<dbReference type="Ensembl" id="ENSCSET00000013444.1">
    <property type="protein sequence ID" value="ENSCSEP00000013285.1"/>
    <property type="gene ID" value="ENSCSEG00000008571.1"/>
</dbReference>
<dbReference type="GO" id="GO:0005886">
    <property type="term" value="C:plasma membrane"/>
    <property type="evidence" value="ECO:0007669"/>
    <property type="project" value="UniProtKB-SubCell"/>
</dbReference>
<accession>A0A3P8VLF8</accession>
<dbReference type="OMA" id="IVFCYIC"/>
<organism evidence="11 12">
    <name type="scientific">Cynoglossus semilaevis</name>
    <name type="common">Tongue sole</name>
    <dbReference type="NCBI Taxonomy" id="244447"/>
    <lineage>
        <taxon>Eukaryota</taxon>
        <taxon>Metazoa</taxon>
        <taxon>Chordata</taxon>
        <taxon>Craniata</taxon>
        <taxon>Vertebrata</taxon>
        <taxon>Euteleostomi</taxon>
        <taxon>Actinopterygii</taxon>
        <taxon>Neopterygii</taxon>
        <taxon>Teleostei</taxon>
        <taxon>Neoteleostei</taxon>
        <taxon>Acanthomorphata</taxon>
        <taxon>Carangaria</taxon>
        <taxon>Pleuronectiformes</taxon>
        <taxon>Pleuronectoidei</taxon>
        <taxon>Cynoglossidae</taxon>
        <taxon>Cynoglossinae</taxon>
        <taxon>Cynoglossus</taxon>
    </lineage>
</organism>
<evidence type="ECO:0000256" key="4">
    <source>
        <dbReference type="ARBA" id="ARBA00022989"/>
    </source>
</evidence>
<keyword evidence="3 9" id="KW-0812">Transmembrane</keyword>
<evidence type="ECO:0000313" key="12">
    <source>
        <dbReference type="Proteomes" id="UP000265120"/>
    </source>
</evidence>
<feature type="transmembrane region" description="Helical" evidence="9">
    <location>
        <begin position="41"/>
        <end position="67"/>
    </location>
</feature>
<dbReference type="GO" id="GO:0045028">
    <property type="term" value="F:G protein-coupled purinergic nucleotide receptor activity"/>
    <property type="evidence" value="ECO:0007669"/>
    <property type="project" value="TreeGrafter"/>
</dbReference>
<keyword evidence="2" id="KW-1003">Cell membrane</keyword>
<keyword evidence="8" id="KW-0807">Transducer</keyword>
<evidence type="ECO:0000256" key="6">
    <source>
        <dbReference type="ARBA" id="ARBA00023136"/>
    </source>
</evidence>
<dbReference type="PRINTS" id="PR00237">
    <property type="entry name" value="GPCRRHODOPSN"/>
</dbReference>
<dbReference type="Proteomes" id="UP000265120">
    <property type="component" value="Chromosome 4"/>
</dbReference>
<feature type="transmembrane region" description="Helical" evidence="9">
    <location>
        <begin position="160"/>
        <end position="181"/>
    </location>
</feature>
<comment type="subcellular location">
    <subcellularLocation>
        <location evidence="1">Cell membrane</location>
        <topology evidence="1">Multi-pass membrane protein</topology>
    </subcellularLocation>
</comment>
<dbReference type="SUPFAM" id="SSF81321">
    <property type="entry name" value="Family A G protein-coupled receptor-like"/>
    <property type="match status" value="1"/>
</dbReference>
<evidence type="ECO:0000313" key="11">
    <source>
        <dbReference type="Ensembl" id="ENSCSEP00000013285.1"/>
    </source>
</evidence>
<evidence type="ECO:0000256" key="7">
    <source>
        <dbReference type="ARBA" id="ARBA00023170"/>
    </source>
</evidence>
<dbReference type="PANTHER" id="PTHR24233">
    <property type="entry name" value="P2Y PURINOCEPTOR-RELATED G-PROTEIN COUPLED RECEPTOR"/>
    <property type="match status" value="1"/>
</dbReference>